<dbReference type="Gene3D" id="3.40.50.300">
    <property type="entry name" value="P-loop containing nucleotide triphosphate hydrolases"/>
    <property type="match status" value="1"/>
</dbReference>
<reference evidence="2 3" key="1">
    <citation type="journal article" date="2014" name="Genome Biol. Evol.">
        <title>The secreted proteins of Achlya hypogyna and Thraustotheca clavata identify the ancestral oomycete secretome and reveal gene acquisitions by horizontal gene transfer.</title>
        <authorList>
            <person name="Misner I."/>
            <person name="Blouin N."/>
            <person name="Leonard G."/>
            <person name="Richards T.A."/>
            <person name="Lane C.E."/>
        </authorList>
    </citation>
    <scope>NUCLEOTIDE SEQUENCE [LARGE SCALE GENOMIC DNA]</scope>
    <source>
        <strain evidence="2 3">ATCC 34112</strain>
    </source>
</reference>
<dbReference type="AlphaFoldDB" id="A0A1W0A632"/>
<keyword evidence="3" id="KW-1185">Reference proteome</keyword>
<dbReference type="GO" id="GO:0005524">
    <property type="term" value="F:ATP binding"/>
    <property type="evidence" value="ECO:0007669"/>
    <property type="project" value="InterPro"/>
</dbReference>
<dbReference type="PANTHER" id="PTHR46644">
    <property type="entry name" value="DNA REPAIR PROTEIN XRCC2"/>
    <property type="match status" value="1"/>
</dbReference>
<dbReference type="GO" id="GO:0000724">
    <property type="term" value="P:double-strand break repair via homologous recombination"/>
    <property type="evidence" value="ECO:0007669"/>
    <property type="project" value="InterPro"/>
</dbReference>
<evidence type="ECO:0000313" key="3">
    <source>
        <dbReference type="Proteomes" id="UP000243217"/>
    </source>
</evidence>
<gene>
    <name evidence="2" type="ORF">THRCLA_20539</name>
</gene>
<dbReference type="GO" id="GO:0033063">
    <property type="term" value="C:Rad51B-Rad51C-Rad51D-XRCC2 complex"/>
    <property type="evidence" value="ECO:0007669"/>
    <property type="project" value="InterPro"/>
</dbReference>
<dbReference type="PROSITE" id="PS50162">
    <property type="entry name" value="RECA_2"/>
    <property type="match status" value="1"/>
</dbReference>
<dbReference type="InterPro" id="IPR027417">
    <property type="entry name" value="P-loop_NTPase"/>
</dbReference>
<evidence type="ECO:0000259" key="1">
    <source>
        <dbReference type="PROSITE" id="PS50162"/>
    </source>
</evidence>
<proteinExistence type="predicted"/>
<dbReference type="InterPro" id="IPR030547">
    <property type="entry name" value="XRCC2"/>
</dbReference>
<feature type="domain" description="RecA family profile 1" evidence="1">
    <location>
        <begin position="17"/>
        <end position="193"/>
    </location>
</feature>
<name>A0A1W0A632_9STRA</name>
<dbReference type="OrthoDB" id="420422at2759"/>
<dbReference type="InterPro" id="IPR014774">
    <property type="entry name" value="KaiC-like_dom"/>
</dbReference>
<dbReference type="GO" id="GO:0005657">
    <property type="term" value="C:replication fork"/>
    <property type="evidence" value="ECO:0007669"/>
    <property type="project" value="InterPro"/>
</dbReference>
<dbReference type="GO" id="GO:0140664">
    <property type="term" value="F:ATP-dependent DNA damage sensor activity"/>
    <property type="evidence" value="ECO:0007669"/>
    <property type="project" value="InterPro"/>
</dbReference>
<dbReference type="GO" id="GO:0003677">
    <property type="term" value="F:DNA binding"/>
    <property type="evidence" value="ECO:0007669"/>
    <property type="project" value="InterPro"/>
</dbReference>
<dbReference type="InterPro" id="IPR020588">
    <property type="entry name" value="RecA_ATP-bd"/>
</dbReference>
<dbReference type="SUPFAM" id="SSF52540">
    <property type="entry name" value="P-loop containing nucleoside triphosphate hydrolases"/>
    <property type="match status" value="1"/>
</dbReference>
<organism evidence="2 3">
    <name type="scientific">Thraustotheca clavata</name>
    <dbReference type="NCBI Taxonomy" id="74557"/>
    <lineage>
        <taxon>Eukaryota</taxon>
        <taxon>Sar</taxon>
        <taxon>Stramenopiles</taxon>
        <taxon>Oomycota</taxon>
        <taxon>Saprolegniomycetes</taxon>
        <taxon>Saprolegniales</taxon>
        <taxon>Achlyaceae</taxon>
        <taxon>Thraustotheca</taxon>
    </lineage>
</organism>
<protein>
    <recommendedName>
        <fullName evidence="1">RecA family profile 1 domain-containing protein</fullName>
    </recommendedName>
</protein>
<comment type="caution">
    <text evidence="2">The sequence shown here is derived from an EMBL/GenBank/DDBJ whole genome shotgun (WGS) entry which is preliminary data.</text>
</comment>
<sequence>MWSLDETALELVQRAWYDAPFKTGISAIDQVFPEGIPSRSVLEIYGDAISPKSLMLMHIVAAFLLSNDDAIVFYFDIESMFDAEEMRNILLARMRANSAIDMEKIMLRLVMFHPNSSRSFGQDLQQAHEELIKAKRRSSSVLVAIDAIGTFHFIDKAQAIRVGEALTPTIFSQLKEFARTHTAFIIATKSNDAGNGWSHTEYLPPAWTSQVTKRIYVRTRTSSMSTPQWTFQLKYFVQSDVYV</sequence>
<dbReference type="Pfam" id="PF06745">
    <property type="entry name" value="ATPase"/>
    <property type="match status" value="1"/>
</dbReference>
<accession>A0A1W0A632</accession>
<dbReference type="PANTHER" id="PTHR46644:SF2">
    <property type="entry name" value="DNA REPAIR PROTEIN XRCC2"/>
    <property type="match status" value="1"/>
</dbReference>
<dbReference type="Proteomes" id="UP000243217">
    <property type="component" value="Unassembled WGS sequence"/>
</dbReference>
<evidence type="ECO:0000313" key="2">
    <source>
        <dbReference type="EMBL" id="OQS05753.1"/>
    </source>
</evidence>
<dbReference type="EMBL" id="JNBS01000420">
    <property type="protein sequence ID" value="OQS05753.1"/>
    <property type="molecule type" value="Genomic_DNA"/>
</dbReference>